<dbReference type="Gene3D" id="2.40.70.10">
    <property type="entry name" value="Acid Proteases"/>
    <property type="match status" value="1"/>
</dbReference>
<proteinExistence type="predicted"/>
<evidence type="ECO:0008006" key="3">
    <source>
        <dbReference type="Google" id="ProtNLM"/>
    </source>
</evidence>
<gene>
    <name evidence="1" type="ORF">J2I46_12465</name>
</gene>
<dbReference type="EMBL" id="JAFMYW010000003">
    <property type="protein sequence ID" value="MBO0949402.1"/>
    <property type="molecule type" value="Genomic_DNA"/>
</dbReference>
<dbReference type="RefSeq" id="WP_207329366.1">
    <property type="nucleotide sequence ID" value="NZ_JAFMYW010000003.1"/>
</dbReference>
<name>A0ABS3JHA8_9BACT</name>
<accession>A0ABS3JHA8</accession>
<evidence type="ECO:0000313" key="2">
    <source>
        <dbReference type="Proteomes" id="UP000664628"/>
    </source>
</evidence>
<keyword evidence="2" id="KW-1185">Reference proteome</keyword>
<reference evidence="1 2" key="1">
    <citation type="submission" date="2021-03" db="EMBL/GenBank/DDBJ databases">
        <title>Fibrella sp. HMF5405 genome sequencing and assembly.</title>
        <authorList>
            <person name="Kang H."/>
            <person name="Kim H."/>
            <person name="Bae S."/>
            <person name="Joh K."/>
        </authorList>
    </citation>
    <scope>NUCLEOTIDE SEQUENCE [LARGE SCALE GENOMIC DNA]</scope>
    <source>
        <strain evidence="1 2">HMF5405</strain>
    </source>
</reference>
<dbReference type="Proteomes" id="UP000664628">
    <property type="component" value="Unassembled WGS sequence"/>
</dbReference>
<protein>
    <recommendedName>
        <fullName evidence="3">Peptidase A2 domain-containing protein</fullName>
    </recommendedName>
</protein>
<organism evidence="1 2">
    <name type="scientific">Fibrella forsythiae</name>
    <dbReference type="NCBI Taxonomy" id="2817061"/>
    <lineage>
        <taxon>Bacteria</taxon>
        <taxon>Pseudomonadati</taxon>
        <taxon>Bacteroidota</taxon>
        <taxon>Cytophagia</taxon>
        <taxon>Cytophagales</taxon>
        <taxon>Spirosomataceae</taxon>
        <taxon>Fibrella</taxon>
    </lineage>
</organism>
<dbReference type="SUPFAM" id="SSF50630">
    <property type="entry name" value="Acid proteases"/>
    <property type="match status" value="1"/>
</dbReference>
<evidence type="ECO:0000313" key="1">
    <source>
        <dbReference type="EMBL" id="MBO0949402.1"/>
    </source>
</evidence>
<comment type="caution">
    <text evidence="1">The sequence shown here is derived from an EMBL/GenBank/DDBJ whole genome shotgun (WGS) entry which is preliminary data.</text>
</comment>
<sequence>MKHLPFLITLLLSQLAFGQSRLPVIRATSPRVAIRDGAFLDKNAWSLSPKLRPDIFTADRTRQPKWVTFYTDIDSIRVRVKPGSASDFVVLLNGNDSCFTRIASAIPASRNVPRAARTHDTIPFVLTSYNAIHVKAIINRRDTVSLHFDVGSFDFRLTREAVLKRTHLLAGQPDALAGTARPDFTKREKIVTLQLGKLVWTNPTVTVTGLTAHEMDGRFGWNLFEGKAVEIDYDKGLLIVHSQRPRGLSGYAKSKLTFIRSFVCIDGTLTVANRPYTGKFLLDTGADKAMILDSTWMARQHVPTDLPLIKRSAVTDPRGVRYETRVVRMPGLTVNGFALTAIPATLLGSKRPLDFDINYLGNDLLKRFNTILDFRTDHIYLKPNSLINLPYRENS</sequence>
<dbReference type="InterPro" id="IPR021109">
    <property type="entry name" value="Peptidase_aspartic_dom_sf"/>
</dbReference>